<dbReference type="EMBL" id="ML976615">
    <property type="protein sequence ID" value="KAF1847644.1"/>
    <property type="molecule type" value="Genomic_DNA"/>
</dbReference>
<feature type="signal peptide" evidence="1">
    <location>
        <begin position="1"/>
        <end position="20"/>
    </location>
</feature>
<protein>
    <submittedName>
        <fullName evidence="2">Uncharacterized protein</fullName>
    </submittedName>
</protein>
<sequence>MARLSFILLALARLFGQSKAQCPNLVAQFNPNARTMSSNNTWFILPVPKTAVQKAIDEAYLGNAITKQLKLLDPPDELVLGDGTHPVIVAAGYSSDIRQSILQIDGTLNMLGAQIIVPFVGKDVSKTPLNAPLVIYLGVTDAALFRRLAAIIPAAVSTLVGGLAVRLGNSLPSNAAYQSDNDGLFSSNTKWQIVGNPFSGLGVIIEALDLHFTTNPTPPAAPSFKTLKSVINQPYLLKGPTGSATGKCQRNTYFFNNATAQVVFRSGRVILGPAASGDGITSGVVSGTLQQASKDKAGTYDAFKIIK</sequence>
<dbReference type="GeneID" id="63848924"/>
<feature type="chain" id="PRO_5040146128" evidence="1">
    <location>
        <begin position="21"/>
        <end position="307"/>
    </location>
</feature>
<evidence type="ECO:0000256" key="1">
    <source>
        <dbReference type="SAM" id="SignalP"/>
    </source>
</evidence>
<proteinExistence type="predicted"/>
<dbReference type="RefSeq" id="XP_040790207.1">
    <property type="nucleotide sequence ID" value="XM_040931672.1"/>
</dbReference>
<organism evidence="2 3">
    <name type="scientific">Cucurbitaria berberidis CBS 394.84</name>
    <dbReference type="NCBI Taxonomy" id="1168544"/>
    <lineage>
        <taxon>Eukaryota</taxon>
        <taxon>Fungi</taxon>
        <taxon>Dikarya</taxon>
        <taxon>Ascomycota</taxon>
        <taxon>Pezizomycotina</taxon>
        <taxon>Dothideomycetes</taxon>
        <taxon>Pleosporomycetidae</taxon>
        <taxon>Pleosporales</taxon>
        <taxon>Pleosporineae</taxon>
        <taxon>Cucurbitariaceae</taxon>
        <taxon>Cucurbitaria</taxon>
    </lineage>
</organism>
<dbReference type="AlphaFoldDB" id="A0A9P4GLZ9"/>
<reference evidence="2" key="1">
    <citation type="submission" date="2020-01" db="EMBL/GenBank/DDBJ databases">
        <authorList>
            <consortium name="DOE Joint Genome Institute"/>
            <person name="Haridas S."/>
            <person name="Albert R."/>
            <person name="Binder M."/>
            <person name="Bloem J."/>
            <person name="Labutti K."/>
            <person name="Salamov A."/>
            <person name="Andreopoulos B."/>
            <person name="Baker S.E."/>
            <person name="Barry K."/>
            <person name="Bills G."/>
            <person name="Bluhm B.H."/>
            <person name="Cannon C."/>
            <person name="Castanera R."/>
            <person name="Culley D.E."/>
            <person name="Daum C."/>
            <person name="Ezra D."/>
            <person name="Gonzalez J.B."/>
            <person name="Henrissat B."/>
            <person name="Kuo A."/>
            <person name="Liang C."/>
            <person name="Lipzen A."/>
            <person name="Lutzoni F."/>
            <person name="Magnuson J."/>
            <person name="Mondo S."/>
            <person name="Nolan M."/>
            <person name="Ohm R."/>
            <person name="Pangilinan J."/>
            <person name="Park H.-J."/>
            <person name="Ramirez L."/>
            <person name="Alfaro M."/>
            <person name="Sun H."/>
            <person name="Tritt A."/>
            <person name="Yoshinaga Y."/>
            <person name="Zwiers L.-H."/>
            <person name="Turgeon B.G."/>
            <person name="Goodwin S.B."/>
            <person name="Spatafora J.W."/>
            <person name="Crous P.W."/>
            <person name="Grigoriev I.V."/>
        </authorList>
    </citation>
    <scope>NUCLEOTIDE SEQUENCE</scope>
    <source>
        <strain evidence="2">CBS 394.84</strain>
    </source>
</reference>
<dbReference type="Proteomes" id="UP000800039">
    <property type="component" value="Unassembled WGS sequence"/>
</dbReference>
<dbReference type="OrthoDB" id="265717at2759"/>
<accession>A0A9P4GLZ9</accession>
<keyword evidence="1" id="KW-0732">Signal</keyword>
<gene>
    <name evidence="2" type="ORF">K460DRAFT_352746</name>
</gene>
<comment type="caution">
    <text evidence="2">The sequence shown here is derived from an EMBL/GenBank/DDBJ whole genome shotgun (WGS) entry which is preliminary data.</text>
</comment>
<keyword evidence="3" id="KW-1185">Reference proteome</keyword>
<evidence type="ECO:0000313" key="3">
    <source>
        <dbReference type="Proteomes" id="UP000800039"/>
    </source>
</evidence>
<name>A0A9P4GLZ9_9PLEO</name>
<evidence type="ECO:0000313" key="2">
    <source>
        <dbReference type="EMBL" id="KAF1847644.1"/>
    </source>
</evidence>